<protein>
    <submittedName>
        <fullName evidence="1">Uncharacterized protein</fullName>
    </submittedName>
</protein>
<reference evidence="1 2" key="1">
    <citation type="submission" date="2012-10" db="EMBL/GenBank/DDBJ databases">
        <authorList>
            <person name="Zafar N."/>
            <person name="Inman J."/>
            <person name="Hall N."/>
            <person name="Lorenzi H."/>
            <person name="Caler E."/>
        </authorList>
    </citation>
    <scope>NUCLEOTIDE SEQUENCE [LARGE SCALE GENOMIC DNA]</scope>
    <source>
        <strain evidence="1 2">IP1</strain>
    </source>
</reference>
<evidence type="ECO:0000313" key="1">
    <source>
        <dbReference type="EMBL" id="ELP84859.1"/>
    </source>
</evidence>
<evidence type="ECO:0000313" key="2">
    <source>
        <dbReference type="Proteomes" id="UP000014680"/>
    </source>
</evidence>
<dbReference type="Proteomes" id="UP000014680">
    <property type="component" value="Unassembled WGS sequence"/>
</dbReference>
<dbReference type="KEGG" id="eiv:EIN_284150"/>
<sequence length="221" mass="25199">MAQEPQEIKMEGDHQSLTSHFLPTETTIPPPPVQHFDMQDQTMTSMMTPTSSLIHTIDAPQTILPECPEIEDPQSQIVPMGQVGAKAKKCVKKELVKDKDGNMFYCYTYLVKNKSGEEHEQHVYVKRTSKSKKVKTAGERVVGGRVVVDEKERKVTKQHQLLAEFVDAHISQIQTYNKFIVSRVLQDVKREQPDSKVSYGLVKKVLEQKGLLQTKKSFYKL</sequence>
<dbReference type="AlphaFoldDB" id="L7FKN6"/>
<dbReference type="VEuPathDB" id="AmoebaDB:EIN_284150"/>
<accession>L7FKN6</accession>
<dbReference type="RefSeq" id="XP_004184205.1">
    <property type="nucleotide sequence ID" value="XM_004184157.1"/>
</dbReference>
<gene>
    <name evidence="1" type="ORF">EIN_284150</name>
</gene>
<dbReference type="EMBL" id="KB207106">
    <property type="protein sequence ID" value="ELP84859.1"/>
    <property type="molecule type" value="Genomic_DNA"/>
</dbReference>
<name>L7FKN6_ENTIV</name>
<proteinExistence type="predicted"/>
<keyword evidence="2" id="KW-1185">Reference proteome</keyword>
<dbReference type="GeneID" id="14883847"/>
<organism evidence="1 2">
    <name type="scientific">Entamoeba invadens IP1</name>
    <dbReference type="NCBI Taxonomy" id="370355"/>
    <lineage>
        <taxon>Eukaryota</taxon>
        <taxon>Amoebozoa</taxon>
        <taxon>Evosea</taxon>
        <taxon>Archamoebae</taxon>
        <taxon>Mastigamoebida</taxon>
        <taxon>Entamoebidae</taxon>
        <taxon>Entamoeba</taxon>
    </lineage>
</organism>